<gene>
    <name evidence="2" type="ORF">Pan241w_11680</name>
</gene>
<keyword evidence="3" id="KW-1185">Reference proteome</keyword>
<dbReference type="InterPro" id="IPR016181">
    <property type="entry name" value="Acyl_CoA_acyltransferase"/>
</dbReference>
<dbReference type="GO" id="GO:0016747">
    <property type="term" value="F:acyltransferase activity, transferring groups other than amino-acyl groups"/>
    <property type="evidence" value="ECO:0007669"/>
    <property type="project" value="InterPro"/>
</dbReference>
<proteinExistence type="predicted"/>
<evidence type="ECO:0000313" key="2">
    <source>
        <dbReference type="EMBL" id="QDT41109.1"/>
    </source>
</evidence>
<dbReference type="CDD" id="cd04301">
    <property type="entry name" value="NAT_SF"/>
    <property type="match status" value="1"/>
</dbReference>
<dbReference type="EMBL" id="CP036269">
    <property type="protein sequence ID" value="QDT41109.1"/>
    <property type="molecule type" value="Genomic_DNA"/>
</dbReference>
<keyword evidence="2" id="KW-0808">Transferase</keyword>
<feature type="domain" description="N-acetyltransferase" evidence="1">
    <location>
        <begin position="10"/>
        <end position="173"/>
    </location>
</feature>
<dbReference type="RefSeq" id="WP_145212179.1">
    <property type="nucleotide sequence ID" value="NZ_CP036269.1"/>
</dbReference>
<accession>A0A517RB49</accession>
<dbReference type="InterPro" id="IPR000182">
    <property type="entry name" value="GNAT_dom"/>
</dbReference>
<dbReference type="Proteomes" id="UP000317171">
    <property type="component" value="Chromosome"/>
</dbReference>
<protein>
    <submittedName>
        <fullName evidence="2">Putative acetyltransferase</fullName>
    </submittedName>
</protein>
<organism evidence="2 3">
    <name type="scientific">Gimesia alba</name>
    <dbReference type="NCBI Taxonomy" id="2527973"/>
    <lineage>
        <taxon>Bacteria</taxon>
        <taxon>Pseudomonadati</taxon>
        <taxon>Planctomycetota</taxon>
        <taxon>Planctomycetia</taxon>
        <taxon>Planctomycetales</taxon>
        <taxon>Planctomycetaceae</taxon>
        <taxon>Gimesia</taxon>
    </lineage>
</organism>
<evidence type="ECO:0000259" key="1">
    <source>
        <dbReference type="PROSITE" id="PS51186"/>
    </source>
</evidence>
<name>A0A517RB49_9PLAN</name>
<dbReference type="KEGG" id="gaz:Pan241w_11680"/>
<dbReference type="InterPro" id="IPR050276">
    <property type="entry name" value="MshD_Acetyltransferase"/>
</dbReference>
<dbReference type="PANTHER" id="PTHR43617">
    <property type="entry name" value="L-AMINO ACID N-ACETYLTRANSFERASE"/>
    <property type="match status" value="1"/>
</dbReference>
<dbReference type="Pfam" id="PF00583">
    <property type="entry name" value="Acetyltransf_1"/>
    <property type="match status" value="1"/>
</dbReference>
<dbReference type="AlphaFoldDB" id="A0A517RB49"/>
<dbReference type="PROSITE" id="PS51186">
    <property type="entry name" value="GNAT"/>
    <property type="match status" value="1"/>
</dbReference>
<evidence type="ECO:0000313" key="3">
    <source>
        <dbReference type="Proteomes" id="UP000317171"/>
    </source>
</evidence>
<sequence>MSNQSQPVNLTICTYNEATDRGQILNIESTCMHRPWRSIDFEQSMQDPFNFTIVAKVGSKVIGYANFDMTDPQVCNGHAGFKHLYLYRIAVLPAYQRNGVGSLLLDAVKDQLSHQGVSRIRLAVEDQVRGSGKVKACRFFAACGFNSRRVDVQSLVGNVDEESLCVGFRYTLPGGKIYKNRIAKYFHAN</sequence>
<dbReference type="Gene3D" id="3.40.630.30">
    <property type="match status" value="1"/>
</dbReference>
<dbReference type="OrthoDB" id="9800193at2"/>
<dbReference type="SUPFAM" id="SSF55729">
    <property type="entry name" value="Acyl-CoA N-acyltransferases (Nat)"/>
    <property type="match status" value="1"/>
</dbReference>
<reference evidence="2 3" key="1">
    <citation type="submission" date="2019-02" db="EMBL/GenBank/DDBJ databases">
        <title>Deep-cultivation of Planctomycetes and their phenomic and genomic characterization uncovers novel biology.</title>
        <authorList>
            <person name="Wiegand S."/>
            <person name="Jogler M."/>
            <person name="Boedeker C."/>
            <person name="Pinto D."/>
            <person name="Vollmers J."/>
            <person name="Rivas-Marin E."/>
            <person name="Kohn T."/>
            <person name="Peeters S.H."/>
            <person name="Heuer A."/>
            <person name="Rast P."/>
            <person name="Oberbeckmann S."/>
            <person name="Bunk B."/>
            <person name="Jeske O."/>
            <person name="Meyerdierks A."/>
            <person name="Storesund J.E."/>
            <person name="Kallscheuer N."/>
            <person name="Luecker S."/>
            <person name="Lage O.M."/>
            <person name="Pohl T."/>
            <person name="Merkel B.J."/>
            <person name="Hornburger P."/>
            <person name="Mueller R.-W."/>
            <person name="Bruemmer F."/>
            <person name="Labrenz M."/>
            <person name="Spormann A.M."/>
            <person name="Op den Camp H."/>
            <person name="Overmann J."/>
            <person name="Amann R."/>
            <person name="Jetten M.S.M."/>
            <person name="Mascher T."/>
            <person name="Medema M.H."/>
            <person name="Devos D.P."/>
            <person name="Kaster A.-K."/>
            <person name="Ovreas L."/>
            <person name="Rohde M."/>
            <person name="Galperin M.Y."/>
            <person name="Jogler C."/>
        </authorList>
    </citation>
    <scope>NUCLEOTIDE SEQUENCE [LARGE SCALE GENOMIC DNA]</scope>
    <source>
        <strain evidence="2 3">Pan241w</strain>
    </source>
</reference>